<dbReference type="Pfam" id="PF02098">
    <property type="entry name" value="His_binding"/>
    <property type="match status" value="1"/>
</dbReference>
<organism evidence="2">
    <name type="scientific">Amblyomma maculatum</name>
    <name type="common">Gulf Coast tick</name>
    <dbReference type="NCBI Taxonomy" id="34609"/>
    <lineage>
        <taxon>Eukaryota</taxon>
        <taxon>Metazoa</taxon>
        <taxon>Ecdysozoa</taxon>
        <taxon>Arthropoda</taxon>
        <taxon>Chelicerata</taxon>
        <taxon>Arachnida</taxon>
        <taxon>Acari</taxon>
        <taxon>Parasitiformes</taxon>
        <taxon>Ixodida</taxon>
        <taxon>Ixodoidea</taxon>
        <taxon>Ixodidae</taxon>
        <taxon>Amblyomminae</taxon>
        <taxon>Amblyomma</taxon>
    </lineage>
</organism>
<evidence type="ECO:0000256" key="1">
    <source>
        <dbReference type="SAM" id="SignalP"/>
    </source>
</evidence>
<dbReference type="InterPro" id="IPR002970">
    <property type="entry name" value="Tick_his-bd"/>
</dbReference>
<dbReference type="EMBL" id="JO844732">
    <property type="protein sequence ID" value="AEO36349.1"/>
    <property type="molecule type" value="mRNA"/>
</dbReference>
<dbReference type="GO" id="GO:0043176">
    <property type="term" value="F:amine binding"/>
    <property type="evidence" value="ECO:0007669"/>
    <property type="project" value="InterPro"/>
</dbReference>
<proteinExistence type="evidence at transcript level"/>
<name>G3MS81_AMBMU</name>
<dbReference type="Gene3D" id="2.40.128.20">
    <property type="match status" value="1"/>
</dbReference>
<protein>
    <recommendedName>
        <fullName evidence="3">Lipocalin/cytosolic fatty-acid binding domain-containing protein</fullName>
    </recommendedName>
</protein>
<dbReference type="GO" id="GO:0030682">
    <property type="term" value="P:symbiont-mediated perturbation of host defenses"/>
    <property type="evidence" value="ECO:0007669"/>
    <property type="project" value="InterPro"/>
</dbReference>
<keyword evidence="1" id="KW-0732">Signal</keyword>
<accession>G3MS81</accession>
<evidence type="ECO:0000313" key="2">
    <source>
        <dbReference type="EMBL" id="AEO36349.1"/>
    </source>
</evidence>
<dbReference type="InterPro" id="IPR012674">
    <property type="entry name" value="Calycin"/>
</dbReference>
<sequence>MRFFILTAVGLMSGALVFTQNQPHGEVRMDDANEYREYQDIYKAFNISKTFWLYGFSYHSPHTVNKSCVFFKIESLSKEGMNYSSNFIKNGQRGKIEYTGTFLKTLGRDLALDKERQHKNSLFATLRNGSWPMLYTLGFADYLGCAVFRVQNMTPGCMVLLSDDVARNNMSTNCTAFYKNACGKDPIRQVPCANRSESFELGL</sequence>
<reference evidence="2" key="1">
    <citation type="journal article" date="2011" name="PLoS ONE">
        <title>A deep insight into the sialotranscriptome of the gulf coast tick, Amblyomma maculatum.</title>
        <authorList>
            <person name="Karim S."/>
            <person name="Singh P."/>
            <person name="Ribeiro J.M."/>
        </authorList>
    </citation>
    <scope>NUCLEOTIDE SEQUENCE</scope>
    <source>
        <tissue evidence="2">Salivary gland</tissue>
    </source>
</reference>
<dbReference type="SUPFAM" id="SSF50814">
    <property type="entry name" value="Lipocalins"/>
    <property type="match status" value="1"/>
</dbReference>
<feature type="signal peptide" evidence="1">
    <location>
        <begin position="1"/>
        <end position="19"/>
    </location>
</feature>
<evidence type="ECO:0008006" key="3">
    <source>
        <dbReference type="Google" id="ProtNLM"/>
    </source>
</evidence>
<dbReference type="AlphaFoldDB" id="G3MS81"/>
<feature type="chain" id="PRO_5003447418" description="Lipocalin/cytosolic fatty-acid binding domain-containing protein" evidence="1">
    <location>
        <begin position="20"/>
        <end position="203"/>
    </location>
</feature>